<dbReference type="Proteomes" id="UP001562425">
    <property type="component" value="Unassembled WGS sequence"/>
</dbReference>
<proteinExistence type="inferred from homology"/>
<reference evidence="9 10" key="1">
    <citation type="submission" date="2024-05" db="EMBL/GenBank/DDBJ databases">
        <title>Culex pipiens pipiens assembly and annotation.</title>
        <authorList>
            <person name="Alout H."/>
            <person name="Durand T."/>
        </authorList>
    </citation>
    <scope>NUCLEOTIDE SEQUENCE [LARGE SCALE GENOMIC DNA]</scope>
    <source>
        <strain evidence="9">HA-2024</strain>
        <tissue evidence="9">Whole body</tissue>
    </source>
</reference>
<evidence type="ECO:0000313" key="9">
    <source>
        <dbReference type="EMBL" id="KAL1373826.1"/>
    </source>
</evidence>
<dbReference type="GO" id="GO:0031966">
    <property type="term" value="C:mitochondrial membrane"/>
    <property type="evidence" value="ECO:0007669"/>
    <property type="project" value="UniProtKB-SubCell"/>
</dbReference>
<evidence type="ECO:0000256" key="2">
    <source>
        <dbReference type="ARBA" id="ARBA00005974"/>
    </source>
</evidence>
<comment type="similarity">
    <text evidence="2">Belongs to the sideroflexin family.</text>
</comment>
<evidence type="ECO:0000256" key="5">
    <source>
        <dbReference type="ARBA" id="ARBA00022970"/>
    </source>
</evidence>
<keyword evidence="4" id="KW-0812">Transmembrane</keyword>
<keyword evidence="3" id="KW-0813">Transport</keyword>
<organism evidence="9 10">
    <name type="scientific">Culex pipiens pipiens</name>
    <name type="common">Northern house mosquito</name>
    <dbReference type="NCBI Taxonomy" id="38569"/>
    <lineage>
        <taxon>Eukaryota</taxon>
        <taxon>Metazoa</taxon>
        <taxon>Ecdysozoa</taxon>
        <taxon>Arthropoda</taxon>
        <taxon>Hexapoda</taxon>
        <taxon>Insecta</taxon>
        <taxon>Pterygota</taxon>
        <taxon>Neoptera</taxon>
        <taxon>Endopterygota</taxon>
        <taxon>Diptera</taxon>
        <taxon>Nematocera</taxon>
        <taxon>Culicoidea</taxon>
        <taxon>Culicidae</taxon>
        <taxon>Culicinae</taxon>
        <taxon>Culicini</taxon>
        <taxon>Culex</taxon>
        <taxon>Culex</taxon>
    </lineage>
</organism>
<evidence type="ECO:0000256" key="8">
    <source>
        <dbReference type="ARBA" id="ARBA00023136"/>
    </source>
</evidence>
<evidence type="ECO:0000256" key="1">
    <source>
        <dbReference type="ARBA" id="ARBA00004225"/>
    </source>
</evidence>
<comment type="caution">
    <text evidence="9">The sequence shown here is derived from an EMBL/GenBank/DDBJ whole genome shotgun (WGS) entry which is preliminary data.</text>
</comment>
<name>A0ABD1CBS0_CULPP</name>
<feature type="non-terminal residue" evidence="9">
    <location>
        <position position="53"/>
    </location>
</feature>
<protein>
    <submittedName>
        <fullName evidence="9">Uncharacterized protein</fullName>
    </submittedName>
</protein>
<keyword evidence="5" id="KW-0029">Amino-acid transport</keyword>
<evidence type="ECO:0000256" key="6">
    <source>
        <dbReference type="ARBA" id="ARBA00022989"/>
    </source>
</evidence>
<comment type="subcellular location">
    <subcellularLocation>
        <location evidence="1">Mitochondrion membrane</location>
        <topology evidence="1">Multi-pass membrane protein</topology>
    </subcellularLocation>
</comment>
<accession>A0ABD1CBS0</accession>
<dbReference type="EMBL" id="JBEHCU010013940">
    <property type="protein sequence ID" value="KAL1373826.1"/>
    <property type="molecule type" value="Genomic_DNA"/>
</dbReference>
<evidence type="ECO:0000313" key="10">
    <source>
        <dbReference type="Proteomes" id="UP001562425"/>
    </source>
</evidence>
<keyword evidence="6" id="KW-1133">Transmembrane helix</keyword>
<keyword evidence="8" id="KW-0472">Membrane</keyword>
<evidence type="ECO:0000256" key="4">
    <source>
        <dbReference type="ARBA" id="ARBA00022692"/>
    </source>
</evidence>
<evidence type="ECO:0000256" key="3">
    <source>
        <dbReference type="ARBA" id="ARBA00022448"/>
    </source>
</evidence>
<keyword evidence="7" id="KW-0496">Mitochondrion</keyword>
<gene>
    <name evidence="9" type="ORF">pipiens_018424</name>
</gene>
<dbReference type="GO" id="GO:0006865">
    <property type="term" value="P:amino acid transport"/>
    <property type="evidence" value="ECO:0007669"/>
    <property type="project" value="UniProtKB-KW"/>
</dbReference>
<sequence>MTSLPRVNLDEPRYDQSSYLNRAKHFLIVTNPLNAFATEEQLDRAARIVKDYR</sequence>
<dbReference type="AlphaFoldDB" id="A0ABD1CBS0"/>
<keyword evidence="10" id="KW-1185">Reference proteome</keyword>
<evidence type="ECO:0000256" key="7">
    <source>
        <dbReference type="ARBA" id="ARBA00023128"/>
    </source>
</evidence>
<dbReference type="Pfam" id="PF03820">
    <property type="entry name" value="SFXNs"/>
    <property type="match status" value="1"/>
</dbReference>
<dbReference type="InterPro" id="IPR004686">
    <property type="entry name" value="Mtc"/>
</dbReference>